<reference evidence="1 2" key="1">
    <citation type="journal article" date="2019" name="Nat. Ecol. Evol.">
        <title>Megaphylogeny resolves global patterns of mushroom evolution.</title>
        <authorList>
            <person name="Varga T."/>
            <person name="Krizsan K."/>
            <person name="Foldi C."/>
            <person name="Dima B."/>
            <person name="Sanchez-Garcia M."/>
            <person name="Sanchez-Ramirez S."/>
            <person name="Szollosi G.J."/>
            <person name="Szarkandi J.G."/>
            <person name="Papp V."/>
            <person name="Albert L."/>
            <person name="Andreopoulos W."/>
            <person name="Angelini C."/>
            <person name="Antonin V."/>
            <person name="Barry K.W."/>
            <person name="Bougher N.L."/>
            <person name="Buchanan P."/>
            <person name="Buyck B."/>
            <person name="Bense V."/>
            <person name="Catcheside P."/>
            <person name="Chovatia M."/>
            <person name="Cooper J."/>
            <person name="Damon W."/>
            <person name="Desjardin D."/>
            <person name="Finy P."/>
            <person name="Geml J."/>
            <person name="Haridas S."/>
            <person name="Hughes K."/>
            <person name="Justo A."/>
            <person name="Karasinski D."/>
            <person name="Kautmanova I."/>
            <person name="Kiss B."/>
            <person name="Kocsube S."/>
            <person name="Kotiranta H."/>
            <person name="LaButti K.M."/>
            <person name="Lechner B.E."/>
            <person name="Liimatainen K."/>
            <person name="Lipzen A."/>
            <person name="Lukacs Z."/>
            <person name="Mihaltcheva S."/>
            <person name="Morgado L.N."/>
            <person name="Niskanen T."/>
            <person name="Noordeloos M.E."/>
            <person name="Ohm R.A."/>
            <person name="Ortiz-Santana B."/>
            <person name="Ovrebo C."/>
            <person name="Racz N."/>
            <person name="Riley R."/>
            <person name="Savchenko A."/>
            <person name="Shiryaev A."/>
            <person name="Soop K."/>
            <person name="Spirin V."/>
            <person name="Szebenyi C."/>
            <person name="Tomsovsky M."/>
            <person name="Tulloss R.E."/>
            <person name="Uehling J."/>
            <person name="Grigoriev I.V."/>
            <person name="Vagvolgyi C."/>
            <person name="Papp T."/>
            <person name="Martin F.M."/>
            <person name="Miettinen O."/>
            <person name="Hibbett D.S."/>
            <person name="Nagy L.G."/>
        </authorList>
    </citation>
    <scope>NUCLEOTIDE SEQUENCE [LARGE SCALE GENOMIC DNA]</scope>
    <source>
        <strain evidence="1 2">NL-1719</strain>
    </source>
</reference>
<gene>
    <name evidence="1" type="ORF">BDN72DRAFT_864962</name>
</gene>
<keyword evidence="2" id="KW-1185">Reference proteome</keyword>
<organism evidence="1 2">
    <name type="scientific">Pluteus cervinus</name>
    <dbReference type="NCBI Taxonomy" id="181527"/>
    <lineage>
        <taxon>Eukaryota</taxon>
        <taxon>Fungi</taxon>
        <taxon>Dikarya</taxon>
        <taxon>Basidiomycota</taxon>
        <taxon>Agaricomycotina</taxon>
        <taxon>Agaricomycetes</taxon>
        <taxon>Agaricomycetidae</taxon>
        <taxon>Agaricales</taxon>
        <taxon>Pluteineae</taxon>
        <taxon>Pluteaceae</taxon>
        <taxon>Pluteus</taxon>
    </lineage>
</organism>
<protein>
    <submittedName>
        <fullName evidence="1">Uncharacterized protein</fullName>
    </submittedName>
</protein>
<name>A0ACD3A308_9AGAR</name>
<evidence type="ECO:0000313" key="1">
    <source>
        <dbReference type="EMBL" id="TFK59674.1"/>
    </source>
</evidence>
<evidence type="ECO:0000313" key="2">
    <source>
        <dbReference type="Proteomes" id="UP000308600"/>
    </source>
</evidence>
<sequence>MRESAVFIRSSSSALHTTVLAIPHVVADEPAGEGNNADNYASRRHLDLTSFPPRRELVMYVRLSPSTITDCPNHGRPVIKTRTASLLGTSSPPPDSHPPRPTPTIVNDDDDGHDPLPTTLTLMLTFPIVIRDHVTNTNQLSSPSWTCPRVRPAMTLDDTGRFLLRVSLSSLAREHHVSVISMLTLHPSCCYDIYSELGLDYAWTIYTLDS</sequence>
<accession>A0ACD3A308</accession>
<proteinExistence type="predicted"/>
<dbReference type="Proteomes" id="UP000308600">
    <property type="component" value="Unassembled WGS sequence"/>
</dbReference>
<dbReference type="EMBL" id="ML208919">
    <property type="protein sequence ID" value="TFK59674.1"/>
    <property type="molecule type" value="Genomic_DNA"/>
</dbReference>